<evidence type="ECO:0000259" key="1">
    <source>
        <dbReference type="PROSITE" id="PS51094"/>
    </source>
</evidence>
<keyword evidence="3" id="KW-1185">Reference proteome</keyword>
<proteinExistence type="predicted"/>
<evidence type="ECO:0000313" key="3">
    <source>
        <dbReference type="Proteomes" id="UP000182840"/>
    </source>
</evidence>
<dbReference type="AlphaFoldDB" id="A0A1L3SUA0"/>
<dbReference type="STRING" id="1670800.BSQ44_17030"/>
<reference evidence="3" key="1">
    <citation type="submission" date="2016-11" db="EMBL/GenBank/DDBJ databases">
        <title>Mesorhizobium oceanicum sp. nov., isolated from deep seawater in South China Sea.</title>
        <authorList>
            <person name="Fu G.-Y."/>
        </authorList>
    </citation>
    <scope>NUCLEOTIDE SEQUENCE [LARGE SCALE GENOMIC DNA]</scope>
    <source>
        <strain evidence="3">B7</strain>
    </source>
</reference>
<dbReference type="CDD" id="cd00211">
    <property type="entry name" value="PTS_IIA_fru"/>
    <property type="match status" value="1"/>
</dbReference>
<dbReference type="OrthoDB" id="95460at2"/>
<sequence length="182" mass="19508">MEILDLLRPQDVLMRHPAQAKRPLLEAMARQLASRTGLTLVSVLSALLSREKLGATCIGQGIGMPHAMPGGLGEPAAVLAVLEHPIPYDASDEQCVDVVLGVVWPREGSTEFLNALARFCRHLSRPQVLKKVRAAMSAEEVLQHLGQPKDAGCPSVSALSTAVTPGPLAMPRPQAAAMWAWR</sequence>
<dbReference type="EMBL" id="CP018171">
    <property type="protein sequence ID" value="APH72882.1"/>
    <property type="molecule type" value="Genomic_DNA"/>
</dbReference>
<dbReference type="KEGG" id="meso:BSQ44_17030"/>
<dbReference type="Pfam" id="PF00359">
    <property type="entry name" value="PTS_EIIA_2"/>
    <property type="match status" value="1"/>
</dbReference>
<protein>
    <recommendedName>
        <fullName evidence="1">PTS EIIA type-2 domain-containing protein</fullName>
    </recommendedName>
</protein>
<dbReference type="PANTHER" id="PTHR47738">
    <property type="entry name" value="PTS SYSTEM FRUCTOSE-LIKE EIIA COMPONENT-RELATED"/>
    <property type="match status" value="1"/>
</dbReference>
<dbReference type="PANTHER" id="PTHR47738:SF1">
    <property type="entry name" value="NITROGEN REGULATORY PROTEIN"/>
    <property type="match status" value="1"/>
</dbReference>
<dbReference type="PROSITE" id="PS51094">
    <property type="entry name" value="PTS_EIIA_TYPE_2"/>
    <property type="match status" value="1"/>
</dbReference>
<organism evidence="2 3">
    <name type="scientific">Aquibium oceanicum</name>
    <dbReference type="NCBI Taxonomy" id="1670800"/>
    <lineage>
        <taxon>Bacteria</taxon>
        <taxon>Pseudomonadati</taxon>
        <taxon>Pseudomonadota</taxon>
        <taxon>Alphaproteobacteria</taxon>
        <taxon>Hyphomicrobiales</taxon>
        <taxon>Phyllobacteriaceae</taxon>
        <taxon>Aquibium</taxon>
    </lineage>
</organism>
<dbReference type="Proteomes" id="UP000182840">
    <property type="component" value="Chromosome"/>
</dbReference>
<accession>A0A1L3SUA0</accession>
<feature type="domain" description="PTS EIIA type-2" evidence="1">
    <location>
        <begin position="5"/>
        <end position="148"/>
    </location>
</feature>
<dbReference type="SUPFAM" id="SSF55804">
    <property type="entry name" value="Phoshotransferase/anion transport protein"/>
    <property type="match status" value="1"/>
</dbReference>
<dbReference type="Gene3D" id="3.40.930.10">
    <property type="entry name" value="Mannitol-specific EII, Chain A"/>
    <property type="match status" value="1"/>
</dbReference>
<dbReference type="InterPro" id="IPR051541">
    <property type="entry name" value="PTS_SugarTrans_NitroReg"/>
</dbReference>
<name>A0A1L3SUA0_9HYPH</name>
<dbReference type="InterPro" id="IPR016152">
    <property type="entry name" value="PTrfase/Anion_transptr"/>
</dbReference>
<dbReference type="InterPro" id="IPR002178">
    <property type="entry name" value="PTS_EIIA_type-2_dom"/>
</dbReference>
<evidence type="ECO:0000313" key="2">
    <source>
        <dbReference type="EMBL" id="APH72882.1"/>
    </source>
</evidence>
<dbReference type="GO" id="GO:0030295">
    <property type="term" value="F:protein kinase activator activity"/>
    <property type="evidence" value="ECO:0007669"/>
    <property type="project" value="TreeGrafter"/>
</dbReference>
<gene>
    <name evidence="2" type="ORF">BSQ44_17030</name>
</gene>
<dbReference type="RefSeq" id="WP_072606315.1">
    <property type="nucleotide sequence ID" value="NZ_CP018171.1"/>
</dbReference>